<protein>
    <recommendedName>
        <fullName evidence="1">Ig-like domain-containing protein</fullName>
    </recommendedName>
</protein>
<gene>
    <name evidence="2" type="ORF">BSL78_19019</name>
</gene>
<dbReference type="PROSITE" id="PS50835">
    <property type="entry name" value="IG_LIKE"/>
    <property type="match status" value="1"/>
</dbReference>
<dbReference type="Pfam" id="PF07686">
    <property type="entry name" value="V-set"/>
    <property type="match status" value="1"/>
</dbReference>
<feature type="domain" description="Ig-like" evidence="1">
    <location>
        <begin position="28"/>
        <end position="118"/>
    </location>
</feature>
<dbReference type="EMBL" id="MRZV01000798">
    <property type="protein sequence ID" value="PIK44131.1"/>
    <property type="molecule type" value="Genomic_DNA"/>
</dbReference>
<organism evidence="2 3">
    <name type="scientific">Stichopus japonicus</name>
    <name type="common">Sea cucumber</name>
    <dbReference type="NCBI Taxonomy" id="307972"/>
    <lineage>
        <taxon>Eukaryota</taxon>
        <taxon>Metazoa</taxon>
        <taxon>Echinodermata</taxon>
        <taxon>Eleutherozoa</taxon>
        <taxon>Echinozoa</taxon>
        <taxon>Holothuroidea</taxon>
        <taxon>Aspidochirotacea</taxon>
        <taxon>Aspidochirotida</taxon>
        <taxon>Stichopodidae</taxon>
        <taxon>Apostichopus</taxon>
    </lineage>
</organism>
<dbReference type="Gene3D" id="2.60.40.10">
    <property type="entry name" value="Immunoglobulins"/>
    <property type="match status" value="1"/>
</dbReference>
<evidence type="ECO:0000313" key="3">
    <source>
        <dbReference type="Proteomes" id="UP000230750"/>
    </source>
</evidence>
<name>A0A2G8K802_STIJA</name>
<dbReference type="SUPFAM" id="SSF48726">
    <property type="entry name" value="Immunoglobulin"/>
    <property type="match status" value="1"/>
</dbReference>
<comment type="caution">
    <text evidence="2">The sequence shown here is derived from an EMBL/GenBank/DDBJ whole genome shotgun (WGS) entry which is preliminary data.</text>
</comment>
<dbReference type="InterPro" id="IPR013783">
    <property type="entry name" value="Ig-like_fold"/>
</dbReference>
<dbReference type="AlphaFoldDB" id="A0A2G8K802"/>
<dbReference type="InterPro" id="IPR013106">
    <property type="entry name" value="Ig_V-set"/>
</dbReference>
<sequence>MDENWLHNINDLYFFTGLQLSCPSNIFIEKGHNATIGCKTSEPPTDVFWYVGSPSSTSPILSLENNLKSGTLYDSSKFDITSNGDVLISNAQIEDEAVYTVVAFFATGKYEVENITVSIKVSPQQVCPMIAKCASCSNCTLQINRTGQLQCTVTDSRPKVLLRLEIRRSEHLQVTTGETISQKNEKLGTWNTSISVEYTFDACGGFADIRCLAQDSINVLHRKDSNIRLTSG</sequence>
<keyword evidence="3" id="KW-1185">Reference proteome</keyword>
<reference evidence="2 3" key="1">
    <citation type="journal article" date="2017" name="PLoS Biol.">
        <title>The sea cucumber genome provides insights into morphological evolution and visceral regeneration.</title>
        <authorList>
            <person name="Zhang X."/>
            <person name="Sun L."/>
            <person name="Yuan J."/>
            <person name="Sun Y."/>
            <person name="Gao Y."/>
            <person name="Zhang L."/>
            <person name="Li S."/>
            <person name="Dai H."/>
            <person name="Hamel J.F."/>
            <person name="Liu C."/>
            <person name="Yu Y."/>
            <person name="Liu S."/>
            <person name="Lin W."/>
            <person name="Guo K."/>
            <person name="Jin S."/>
            <person name="Xu P."/>
            <person name="Storey K.B."/>
            <person name="Huan P."/>
            <person name="Zhang T."/>
            <person name="Zhou Y."/>
            <person name="Zhang J."/>
            <person name="Lin C."/>
            <person name="Li X."/>
            <person name="Xing L."/>
            <person name="Huo D."/>
            <person name="Sun M."/>
            <person name="Wang L."/>
            <person name="Mercier A."/>
            <person name="Li F."/>
            <person name="Yang H."/>
            <person name="Xiang J."/>
        </authorList>
    </citation>
    <scope>NUCLEOTIDE SEQUENCE [LARGE SCALE GENOMIC DNA]</scope>
    <source>
        <strain evidence="2">Shaxun</strain>
        <tissue evidence="2">Muscle</tissue>
    </source>
</reference>
<dbReference type="SMART" id="SM00409">
    <property type="entry name" value="IG"/>
    <property type="match status" value="1"/>
</dbReference>
<proteinExistence type="predicted"/>
<dbReference type="InterPro" id="IPR036179">
    <property type="entry name" value="Ig-like_dom_sf"/>
</dbReference>
<accession>A0A2G8K802</accession>
<evidence type="ECO:0000259" key="1">
    <source>
        <dbReference type="PROSITE" id="PS50835"/>
    </source>
</evidence>
<evidence type="ECO:0000313" key="2">
    <source>
        <dbReference type="EMBL" id="PIK44131.1"/>
    </source>
</evidence>
<dbReference type="InterPro" id="IPR007110">
    <property type="entry name" value="Ig-like_dom"/>
</dbReference>
<dbReference type="OrthoDB" id="10511571at2759"/>
<dbReference type="InterPro" id="IPR003599">
    <property type="entry name" value="Ig_sub"/>
</dbReference>
<dbReference type="Proteomes" id="UP000230750">
    <property type="component" value="Unassembled WGS sequence"/>
</dbReference>